<dbReference type="HOGENOM" id="CLU_031481_3_0_1"/>
<feature type="non-terminal residue" evidence="1">
    <location>
        <position position="1"/>
    </location>
</feature>
<sequence>DTLGDADVVQLLKNLNEEIAKTAKSARDLFKLDRSTRANGKLALEAAGAIEGWVGSALPGLLSTQYRGNPVLLQAAVQALAAAFSSWISSSYSFMHEHDQILDETYKFVMNSENQLVLGRWRALTHKYAKQGMPNLADELTKMFVGDVRNLFVVAGSSTTQTETLLARTRDSLRAIVDAAIRLRTAINEDVISCDYETVLIHPSDMFDAANMEDAFPDAKPSAAPNAKNVLCTAGLGLRCCRKREGNTNTQWEVTVLQKPQVILQSAI</sequence>
<dbReference type="EMBL" id="KN840447">
    <property type="protein sequence ID" value="KIP11248.1"/>
    <property type="molecule type" value="Genomic_DNA"/>
</dbReference>
<dbReference type="AlphaFoldDB" id="A0A0C3PUC0"/>
<protein>
    <submittedName>
        <fullName evidence="1">Uncharacterized protein</fullName>
    </submittedName>
</protein>
<accession>A0A0C3PUC0</accession>
<organism evidence="1 2">
    <name type="scientific">Phlebiopsis gigantea (strain 11061_1 CR5-6)</name>
    <name type="common">White-rot fungus</name>
    <name type="synonym">Peniophora gigantea</name>
    <dbReference type="NCBI Taxonomy" id="745531"/>
    <lineage>
        <taxon>Eukaryota</taxon>
        <taxon>Fungi</taxon>
        <taxon>Dikarya</taxon>
        <taxon>Basidiomycota</taxon>
        <taxon>Agaricomycotina</taxon>
        <taxon>Agaricomycetes</taxon>
        <taxon>Polyporales</taxon>
        <taxon>Phanerochaetaceae</taxon>
        <taxon>Phlebiopsis</taxon>
    </lineage>
</organism>
<dbReference type="OrthoDB" id="3222645at2759"/>
<gene>
    <name evidence="1" type="ORF">PHLGIDRAFT_40145</name>
</gene>
<evidence type="ECO:0000313" key="1">
    <source>
        <dbReference type="EMBL" id="KIP11248.1"/>
    </source>
</evidence>
<dbReference type="STRING" id="745531.A0A0C3PUC0"/>
<dbReference type="Proteomes" id="UP000053257">
    <property type="component" value="Unassembled WGS sequence"/>
</dbReference>
<reference evidence="1 2" key="1">
    <citation type="journal article" date="2014" name="PLoS Genet.">
        <title>Analysis of the Phlebiopsis gigantea genome, transcriptome and secretome provides insight into its pioneer colonization strategies of wood.</title>
        <authorList>
            <person name="Hori C."/>
            <person name="Ishida T."/>
            <person name="Igarashi K."/>
            <person name="Samejima M."/>
            <person name="Suzuki H."/>
            <person name="Master E."/>
            <person name="Ferreira P."/>
            <person name="Ruiz-Duenas F.J."/>
            <person name="Held B."/>
            <person name="Canessa P."/>
            <person name="Larrondo L.F."/>
            <person name="Schmoll M."/>
            <person name="Druzhinina I.S."/>
            <person name="Kubicek C.P."/>
            <person name="Gaskell J.A."/>
            <person name="Kersten P."/>
            <person name="St John F."/>
            <person name="Glasner J."/>
            <person name="Sabat G."/>
            <person name="Splinter BonDurant S."/>
            <person name="Syed K."/>
            <person name="Yadav J."/>
            <person name="Mgbeahuruike A.C."/>
            <person name="Kovalchuk A."/>
            <person name="Asiegbu F.O."/>
            <person name="Lackner G."/>
            <person name="Hoffmeister D."/>
            <person name="Rencoret J."/>
            <person name="Gutierrez A."/>
            <person name="Sun H."/>
            <person name="Lindquist E."/>
            <person name="Barry K."/>
            <person name="Riley R."/>
            <person name="Grigoriev I.V."/>
            <person name="Henrissat B."/>
            <person name="Kues U."/>
            <person name="Berka R.M."/>
            <person name="Martinez A.T."/>
            <person name="Covert S.F."/>
            <person name="Blanchette R.A."/>
            <person name="Cullen D."/>
        </authorList>
    </citation>
    <scope>NUCLEOTIDE SEQUENCE [LARGE SCALE GENOMIC DNA]</scope>
    <source>
        <strain evidence="1 2">11061_1 CR5-6</strain>
    </source>
</reference>
<name>A0A0C3PUC0_PHLG1</name>
<feature type="non-terminal residue" evidence="1">
    <location>
        <position position="268"/>
    </location>
</feature>
<keyword evidence="2" id="KW-1185">Reference proteome</keyword>
<proteinExistence type="predicted"/>
<evidence type="ECO:0000313" key="2">
    <source>
        <dbReference type="Proteomes" id="UP000053257"/>
    </source>
</evidence>